<reference evidence="1" key="1">
    <citation type="journal article" date="2015" name="Nature">
        <title>Complex archaea that bridge the gap between prokaryotes and eukaryotes.</title>
        <authorList>
            <person name="Spang A."/>
            <person name="Saw J.H."/>
            <person name="Jorgensen S.L."/>
            <person name="Zaremba-Niedzwiedzka K."/>
            <person name="Martijn J."/>
            <person name="Lind A.E."/>
            <person name="van Eijk R."/>
            <person name="Schleper C."/>
            <person name="Guy L."/>
            <person name="Ettema T.J."/>
        </authorList>
    </citation>
    <scope>NUCLEOTIDE SEQUENCE</scope>
</reference>
<accession>A0A0F9FTD5</accession>
<protein>
    <submittedName>
        <fullName evidence="1">Uncharacterized protein</fullName>
    </submittedName>
</protein>
<gene>
    <name evidence="1" type="ORF">LCGC14_2266080</name>
</gene>
<name>A0A0F9FTD5_9ZZZZ</name>
<organism evidence="1">
    <name type="scientific">marine sediment metagenome</name>
    <dbReference type="NCBI Taxonomy" id="412755"/>
    <lineage>
        <taxon>unclassified sequences</taxon>
        <taxon>metagenomes</taxon>
        <taxon>ecological metagenomes</taxon>
    </lineage>
</organism>
<dbReference type="AlphaFoldDB" id="A0A0F9FTD5"/>
<comment type="caution">
    <text evidence="1">The sequence shown here is derived from an EMBL/GenBank/DDBJ whole genome shotgun (WGS) entry which is preliminary data.</text>
</comment>
<evidence type="ECO:0000313" key="1">
    <source>
        <dbReference type="EMBL" id="KKL54372.1"/>
    </source>
</evidence>
<proteinExistence type="predicted"/>
<sequence>MISARVSIVLKSSSLYEVGNWAWILDVDEFYADSAHGTIRATIDSNQYNQITVESKFFYINMQHYLNETGNRLFRIDAEDECFVPTNKWSVAKKCVYYLSRDDGMFHYGLLASANAYRIKWQIEYKGRRQADKERWIAEIYPYFDLKDEDRWLERNRRLFGIRSPWFNTGFTPDANGRLYKYDGKHPKFIERTGLTETEDFRCLS</sequence>
<dbReference type="EMBL" id="LAZR01031222">
    <property type="protein sequence ID" value="KKL54372.1"/>
    <property type="molecule type" value="Genomic_DNA"/>
</dbReference>